<proteinExistence type="predicted"/>
<evidence type="ECO:0000313" key="2">
    <source>
        <dbReference type="Proteomes" id="UP001549321"/>
    </source>
</evidence>
<gene>
    <name evidence="1" type="ORF">ABIE08_002656</name>
</gene>
<evidence type="ECO:0000313" key="1">
    <source>
        <dbReference type="EMBL" id="MET4634710.1"/>
    </source>
</evidence>
<keyword evidence="2" id="KW-1185">Reference proteome</keyword>
<sequence length="66" mass="7551">MSEHDSAPLTVPQWILMNAIELGVLDLENLESDLDFLRVRGLIERVAGIWRPTEQGKLLIALRRQI</sequence>
<dbReference type="EMBL" id="JBEPSM010000002">
    <property type="protein sequence ID" value="MET4634710.1"/>
    <property type="molecule type" value="Genomic_DNA"/>
</dbReference>
<organism evidence="1 2">
    <name type="scientific">Kaistia defluvii</name>
    <dbReference type="NCBI Taxonomy" id="410841"/>
    <lineage>
        <taxon>Bacteria</taxon>
        <taxon>Pseudomonadati</taxon>
        <taxon>Pseudomonadota</taxon>
        <taxon>Alphaproteobacteria</taxon>
        <taxon>Hyphomicrobiales</taxon>
        <taxon>Kaistiaceae</taxon>
        <taxon>Kaistia</taxon>
    </lineage>
</organism>
<reference evidence="1 2" key="1">
    <citation type="submission" date="2024-06" db="EMBL/GenBank/DDBJ databases">
        <title>Sorghum-associated microbial communities from plants grown in Nebraska, USA.</title>
        <authorList>
            <person name="Schachtman D."/>
        </authorList>
    </citation>
    <scope>NUCLEOTIDE SEQUENCE [LARGE SCALE GENOMIC DNA]</scope>
    <source>
        <strain evidence="1 2">3207</strain>
    </source>
</reference>
<name>A0ABV2R0B9_9HYPH</name>
<comment type="caution">
    <text evidence="1">The sequence shown here is derived from an EMBL/GenBank/DDBJ whole genome shotgun (WGS) entry which is preliminary data.</text>
</comment>
<protein>
    <recommendedName>
        <fullName evidence="3">MarR family transcriptional regulator</fullName>
    </recommendedName>
</protein>
<evidence type="ECO:0008006" key="3">
    <source>
        <dbReference type="Google" id="ProtNLM"/>
    </source>
</evidence>
<accession>A0ABV2R0B9</accession>
<dbReference type="RefSeq" id="WP_354551737.1">
    <property type="nucleotide sequence ID" value="NZ_JBEPSM010000002.1"/>
</dbReference>
<dbReference type="Proteomes" id="UP001549321">
    <property type="component" value="Unassembled WGS sequence"/>
</dbReference>